<dbReference type="InterPro" id="IPR041498">
    <property type="entry name" value="Big_6"/>
</dbReference>
<dbReference type="EMBL" id="NGMM01000002">
    <property type="protein sequence ID" value="OTP17128.1"/>
    <property type="molecule type" value="Genomic_DNA"/>
</dbReference>
<evidence type="ECO:0000256" key="1">
    <source>
        <dbReference type="SAM" id="SignalP"/>
    </source>
</evidence>
<feature type="signal peptide" evidence="1">
    <location>
        <begin position="1"/>
        <end position="26"/>
    </location>
</feature>
<evidence type="ECO:0000259" key="2">
    <source>
        <dbReference type="Pfam" id="PF12146"/>
    </source>
</evidence>
<comment type="caution">
    <text evidence="4">The sequence shown here is derived from an EMBL/GenBank/DDBJ whole genome shotgun (WGS) entry which is preliminary data.</text>
</comment>
<dbReference type="InterPro" id="IPR013783">
    <property type="entry name" value="Ig-like_fold"/>
</dbReference>
<dbReference type="Pfam" id="PF17936">
    <property type="entry name" value="Big_6"/>
    <property type="match status" value="1"/>
</dbReference>
<reference evidence="4" key="1">
    <citation type="submission" date="2017-05" db="EMBL/GenBank/DDBJ databases">
        <title>The Genome Sequence of Enterococcus sp. 9E7_DIV0242.</title>
        <authorList>
            <consortium name="The Broad Institute Genomics Platform"/>
            <consortium name="The Broad Institute Genomic Center for Infectious Diseases"/>
            <person name="Earl A."/>
            <person name="Manson A."/>
            <person name="Schwartman J."/>
            <person name="Gilmore M."/>
            <person name="Abouelleil A."/>
            <person name="Cao P."/>
            <person name="Chapman S."/>
            <person name="Cusick C."/>
            <person name="Shea T."/>
            <person name="Young S."/>
            <person name="Neafsey D."/>
            <person name="Nusbaum C."/>
            <person name="Birren B."/>
        </authorList>
    </citation>
    <scope>NUCLEOTIDE SEQUENCE [LARGE SCALE GENOMIC DNA]</scope>
    <source>
        <strain evidence="4">9E7_DIV0242</strain>
    </source>
</reference>
<dbReference type="Gene3D" id="3.40.50.1820">
    <property type="entry name" value="alpha/beta hydrolase"/>
    <property type="match status" value="1"/>
</dbReference>
<evidence type="ECO:0000313" key="4">
    <source>
        <dbReference type="EMBL" id="OTP17128.1"/>
    </source>
</evidence>
<dbReference type="Gene3D" id="2.60.40.10">
    <property type="entry name" value="Immunoglobulins"/>
    <property type="match status" value="1"/>
</dbReference>
<name>A0A242K8L9_9ENTE</name>
<dbReference type="InterPro" id="IPR052920">
    <property type="entry name" value="DNA-binding_regulatory"/>
</dbReference>
<sequence length="664" mass="73658">MKKKLFITASSLMILGSLAGAISAKAEEKIQQEVGGGIYLVEKEATNFSTYVGEQTNQASAWQKQLKGLTEAERQEISGYLEKYVEKFASKASLGRGIMDTILDRIVIELAFDFGFRRDDTLYSMVVGSNATVPEESLAPFVSWFNSLTNTSERYQTVYEAATKQNITLYSRYIDNGSAQTVVVHNGYRAGQNSMLAHAKMFSDMGYNVLIPDIRAHNNSEGAYITFGHYEKEDLNGWIDQEVQTKPGQEIILAGVSMGAATTILSQETAHPNVIAYIADCGYSSVEQQFKDTLGLLAQYLESSSTFKDYDWKGREETLIHKLNEEKTKPLLGMDIYSVSPLEAVDDTGVPKLFIHGDADTFIPPVAQDLLYDKAIGYKEKLTILGAEHGVSLATEPELYIQTITSFLATIGKLETKHPEIAADVNLLKNPTFISTNTHLKEWAISVDNQQFSTAPLNKNELGEFILKKELDIYSKNYNNFGVIGQMIPARAGETYELTFSALNDTYSLVTYPNVVYRLGDTTKDEALKGTKKQSRRLTYQAQKDGDMNVSLGAKLGYKIFFSKDYALTILSEPRVVNVDRTPPVAVTITNILETDEGCMVQGTGEQNTEIIIENTAGTLLTRTSTDAQGAFQINIAKGQEKLVHLINKDYKGNKSESRIIVFQ</sequence>
<dbReference type="PANTHER" id="PTHR43358">
    <property type="entry name" value="ALPHA/BETA-HYDROLASE"/>
    <property type="match status" value="1"/>
</dbReference>
<evidence type="ECO:0008006" key="5">
    <source>
        <dbReference type="Google" id="ProtNLM"/>
    </source>
</evidence>
<dbReference type="InterPro" id="IPR022742">
    <property type="entry name" value="Hydrolase_4"/>
</dbReference>
<feature type="domain" description="Serine aminopeptidase S33" evidence="2">
    <location>
        <begin position="180"/>
        <end position="389"/>
    </location>
</feature>
<dbReference type="AlphaFoldDB" id="A0A242K8L9"/>
<organism evidence="4">
    <name type="scientific">Candidatus Enterococcus clewellii</name>
    <dbReference type="NCBI Taxonomy" id="1834193"/>
    <lineage>
        <taxon>Bacteria</taxon>
        <taxon>Bacillati</taxon>
        <taxon>Bacillota</taxon>
        <taxon>Bacilli</taxon>
        <taxon>Lactobacillales</taxon>
        <taxon>Enterococcaceae</taxon>
        <taxon>Enterococcus</taxon>
    </lineage>
</organism>
<proteinExistence type="predicted"/>
<dbReference type="Pfam" id="PF12146">
    <property type="entry name" value="Hydrolase_4"/>
    <property type="match status" value="1"/>
</dbReference>
<protein>
    <recommendedName>
        <fullName evidence="5">Peptidase S9 prolyl oligopeptidase catalytic domain-containing protein</fullName>
    </recommendedName>
</protein>
<feature type="domain" description="Bacterial Ig" evidence="3">
    <location>
        <begin position="595"/>
        <end position="659"/>
    </location>
</feature>
<dbReference type="SUPFAM" id="SSF53474">
    <property type="entry name" value="alpha/beta-Hydrolases"/>
    <property type="match status" value="1"/>
</dbReference>
<evidence type="ECO:0000259" key="3">
    <source>
        <dbReference type="Pfam" id="PF17936"/>
    </source>
</evidence>
<accession>A0A242K8L9</accession>
<dbReference type="InterPro" id="IPR029058">
    <property type="entry name" value="AB_hydrolase_fold"/>
</dbReference>
<keyword evidence="1" id="KW-0732">Signal</keyword>
<feature type="chain" id="PRO_5012647670" description="Peptidase S9 prolyl oligopeptidase catalytic domain-containing protein" evidence="1">
    <location>
        <begin position="27"/>
        <end position="664"/>
    </location>
</feature>
<dbReference type="PANTHER" id="PTHR43358:SF4">
    <property type="entry name" value="ALPHA_BETA HYDROLASE FOLD-1 DOMAIN-CONTAINING PROTEIN"/>
    <property type="match status" value="1"/>
</dbReference>
<gene>
    <name evidence="4" type="ORF">A5888_001266</name>
</gene>